<reference evidence="9 10" key="1">
    <citation type="submission" date="2020-07" db="EMBL/GenBank/DDBJ databases">
        <title>Transfer of Campylobacter canadensis to the novel genus Avispirillum gen. nov., that also includes two novel species recovered from migratory waterfowl: Avispirillum anseris sp. nov. and Avispirillum brantae sp. nov.</title>
        <authorList>
            <person name="Miller W.G."/>
            <person name="Chapman M.H."/>
            <person name="Yee E."/>
            <person name="Inglis G.D."/>
        </authorList>
    </citation>
    <scope>NUCLEOTIDE SEQUENCE [LARGE SCALE GENOMIC DNA]</scope>
    <source>
        <strain evidence="9 10">L283</strain>
    </source>
</reference>
<dbReference type="PANTHER" id="PTHR21368">
    <property type="entry name" value="50S RIBOSOMAL PROTEIN L9"/>
    <property type="match status" value="1"/>
</dbReference>
<dbReference type="PROSITE" id="PS00651">
    <property type="entry name" value="RIBOSOMAL_L9"/>
    <property type="match status" value="1"/>
</dbReference>
<dbReference type="Pfam" id="PF03948">
    <property type="entry name" value="Ribosomal_L9_C"/>
    <property type="match status" value="1"/>
</dbReference>
<keyword evidence="10" id="KW-1185">Reference proteome</keyword>
<dbReference type="HAMAP" id="MF_00503">
    <property type="entry name" value="Ribosomal_bL9"/>
    <property type="match status" value="1"/>
</dbReference>
<dbReference type="InterPro" id="IPR036935">
    <property type="entry name" value="Ribosomal_bL9_N_sf"/>
</dbReference>
<evidence type="ECO:0000256" key="3">
    <source>
        <dbReference type="ARBA" id="ARBA00022884"/>
    </source>
</evidence>
<evidence type="ECO:0000256" key="5">
    <source>
        <dbReference type="ARBA" id="ARBA00023274"/>
    </source>
</evidence>
<sequence length="147" mass="16348">MKVLLIKDVKGLGKAGEVKEVKDGYGQNFLIGKGFAKLASTEVLRKHASDLKKKEEQNRYELELMNKLKESLSDKTVIVKKQIGANGHLFGGVTKDEISNALKEQFHLEVDKKCIQELNAKELGIFNVTAKLGHGINAEFKIEIKAL</sequence>
<keyword evidence="3 7" id="KW-0694">RNA-binding</keyword>
<name>A0ABS7WTJ2_9BACT</name>
<proteinExistence type="inferred from homology"/>
<feature type="domain" description="Ribosomal protein L9" evidence="8">
    <location>
        <begin position="13"/>
        <end position="40"/>
    </location>
</feature>
<dbReference type="InterPro" id="IPR020069">
    <property type="entry name" value="Ribosomal_bL9_C"/>
</dbReference>
<evidence type="ECO:0000256" key="2">
    <source>
        <dbReference type="ARBA" id="ARBA00022730"/>
    </source>
</evidence>
<gene>
    <name evidence="7" type="primary">rplI</name>
    <name evidence="9" type="ORF">AVCANL283_04320</name>
</gene>
<evidence type="ECO:0000256" key="4">
    <source>
        <dbReference type="ARBA" id="ARBA00022980"/>
    </source>
</evidence>
<dbReference type="GO" id="GO:0005840">
    <property type="term" value="C:ribosome"/>
    <property type="evidence" value="ECO:0007669"/>
    <property type="project" value="UniProtKB-KW"/>
</dbReference>
<keyword evidence="2 7" id="KW-0699">rRNA-binding</keyword>
<accession>A0ABS7WTJ2</accession>
<protein>
    <recommendedName>
        <fullName evidence="6 7">Large ribosomal subunit protein bL9</fullName>
    </recommendedName>
</protein>
<keyword evidence="4 7" id="KW-0689">Ribosomal protein</keyword>
<dbReference type="SUPFAM" id="SSF55658">
    <property type="entry name" value="L9 N-domain-like"/>
    <property type="match status" value="1"/>
</dbReference>
<comment type="caution">
    <text evidence="9">The sequence shown here is derived from an EMBL/GenBank/DDBJ whole genome shotgun (WGS) entry which is preliminary data.</text>
</comment>
<dbReference type="InterPro" id="IPR009027">
    <property type="entry name" value="Ribosomal_bL9/RNase_H1_N"/>
</dbReference>
<evidence type="ECO:0000313" key="9">
    <source>
        <dbReference type="EMBL" id="MBZ7987334.1"/>
    </source>
</evidence>
<keyword evidence="5 7" id="KW-0687">Ribonucleoprotein</keyword>
<dbReference type="InterPro" id="IPR000244">
    <property type="entry name" value="Ribosomal_bL9"/>
</dbReference>
<dbReference type="Proteomes" id="UP000786183">
    <property type="component" value="Unassembled WGS sequence"/>
</dbReference>
<dbReference type="NCBIfam" id="TIGR00158">
    <property type="entry name" value="L9"/>
    <property type="match status" value="1"/>
</dbReference>
<comment type="function">
    <text evidence="7">Binds to the 23S rRNA.</text>
</comment>
<dbReference type="SUPFAM" id="SSF55653">
    <property type="entry name" value="Ribosomal protein L9 C-domain"/>
    <property type="match status" value="1"/>
</dbReference>
<evidence type="ECO:0000259" key="8">
    <source>
        <dbReference type="PROSITE" id="PS00651"/>
    </source>
</evidence>
<evidence type="ECO:0000313" key="10">
    <source>
        <dbReference type="Proteomes" id="UP000786183"/>
    </source>
</evidence>
<comment type="similarity">
    <text evidence="1 7">Belongs to the bacterial ribosomal protein bL9 family.</text>
</comment>
<dbReference type="Pfam" id="PF01281">
    <property type="entry name" value="Ribosomal_L9_N"/>
    <property type="match status" value="1"/>
</dbReference>
<dbReference type="Gene3D" id="3.10.430.100">
    <property type="entry name" value="Ribosomal protein L9, C-terminal domain"/>
    <property type="match status" value="1"/>
</dbReference>
<dbReference type="RefSeq" id="WP_172231017.1">
    <property type="nucleotide sequence ID" value="NZ_CP035946.1"/>
</dbReference>
<dbReference type="Gene3D" id="3.40.5.10">
    <property type="entry name" value="Ribosomal protein L9, N-terminal domain"/>
    <property type="match status" value="1"/>
</dbReference>
<organism evidence="9 10">
    <name type="scientific">Campylobacter canadensis</name>
    <dbReference type="NCBI Taxonomy" id="449520"/>
    <lineage>
        <taxon>Bacteria</taxon>
        <taxon>Pseudomonadati</taxon>
        <taxon>Campylobacterota</taxon>
        <taxon>Epsilonproteobacteria</taxon>
        <taxon>Campylobacterales</taxon>
        <taxon>Campylobacteraceae</taxon>
        <taxon>Campylobacter</taxon>
    </lineage>
</organism>
<evidence type="ECO:0000256" key="1">
    <source>
        <dbReference type="ARBA" id="ARBA00010605"/>
    </source>
</evidence>
<dbReference type="EMBL" id="JACGBB010000007">
    <property type="protein sequence ID" value="MBZ7987334.1"/>
    <property type="molecule type" value="Genomic_DNA"/>
</dbReference>
<dbReference type="InterPro" id="IPR020594">
    <property type="entry name" value="Ribosomal_bL9_bac/chp"/>
</dbReference>
<dbReference type="InterPro" id="IPR020070">
    <property type="entry name" value="Ribosomal_bL9_N"/>
</dbReference>
<evidence type="ECO:0000256" key="6">
    <source>
        <dbReference type="ARBA" id="ARBA00035292"/>
    </source>
</evidence>
<evidence type="ECO:0000256" key="7">
    <source>
        <dbReference type="HAMAP-Rule" id="MF_00503"/>
    </source>
</evidence>
<dbReference type="InterPro" id="IPR036791">
    <property type="entry name" value="Ribosomal_bL9_C_sf"/>
</dbReference>